<evidence type="ECO:0000259" key="4">
    <source>
        <dbReference type="PROSITE" id="PS50240"/>
    </source>
</evidence>
<feature type="domain" description="Peptidase S1" evidence="4">
    <location>
        <begin position="43"/>
        <end position="276"/>
    </location>
</feature>
<dbReference type="PROSITE" id="PS00135">
    <property type="entry name" value="TRYPSIN_SER"/>
    <property type="match status" value="1"/>
</dbReference>
<reference evidence="5 6" key="1">
    <citation type="submission" date="2022-05" db="EMBL/GenBank/DDBJ databases">
        <authorList>
            <consortium name="Genoscope - CEA"/>
            <person name="William W."/>
        </authorList>
    </citation>
    <scope>NUCLEOTIDE SEQUENCE [LARGE SCALE GENOMIC DNA]</scope>
</reference>
<dbReference type="Gene3D" id="2.40.10.10">
    <property type="entry name" value="Trypsin-like serine proteases"/>
    <property type="match status" value="1"/>
</dbReference>
<dbReference type="SUPFAM" id="SSF50494">
    <property type="entry name" value="Trypsin-like serine proteases"/>
    <property type="match status" value="1"/>
</dbReference>
<proteinExistence type="predicted"/>
<dbReference type="PRINTS" id="PR00722">
    <property type="entry name" value="CHYMOTRYPSIN"/>
</dbReference>
<dbReference type="PANTHER" id="PTHR24252">
    <property type="entry name" value="ACROSIN-RELATED"/>
    <property type="match status" value="1"/>
</dbReference>
<keyword evidence="2" id="KW-0720">Serine protease</keyword>
<dbReference type="InterPro" id="IPR033116">
    <property type="entry name" value="TRYPSIN_SER"/>
</dbReference>
<keyword evidence="6" id="KW-1185">Reference proteome</keyword>
<protein>
    <recommendedName>
        <fullName evidence="4">Peptidase S1 domain-containing protein</fullName>
    </recommendedName>
</protein>
<dbReference type="PROSITE" id="PS00134">
    <property type="entry name" value="TRYPSIN_HIS"/>
    <property type="match status" value="1"/>
</dbReference>
<keyword evidence="3" id="KW-0732">Signal</keyword>
<dbReference type="InterPro" id="IPR001314">
    <property type="entry name" value="Peptidase_S1A"/>
</dbReference>
<organism evidence="5 6">
    <name type="scientific">Porites lobata</name>
    <dbReference type="NCBI Taxonomy" id="104759"/>
    <lineage>
        <taxon>Eukaryota</taxon>
        <taxon>Metazoa</taxon>
        <taxon>Cnidaria</taxon>
        <taxon>Anthozoa</taxon>
        <taxon>Hexacorallia</taxon>
        <taxon>Scleractinia</taxon>
        <taxon>Fungiina</taxon>
        <taxon>Poritidae</taxon>
        <taxon>Porites</taxon>
    </lineage>
</organism>
<evidence type="ECO:0000313" key="5">
    <source>
        <dbReference type="EMBL" id="CAH3045010.1"/>
    </source>
</evidence>
<dbReference type="SMART" id="SM00020">
    <property type="entry name" value="Tryp_SPc"/>
    <property type="match status" value="1"/>
</dbReference>
<dbReference type="CDD" id="cd00190">
    <property type="entry name" value="Tryp_SPc"/>
    <property type="match status" value="1"/>
</dbReference>
<name>A0ABN8NA25_9CNID</name>
<dbReference type="InterPro" id="IPR043504">
    <property type="entry name" value="Peptidase_S1_PA_chymotrypsin"/>
</dbReference>
<dbReference type="EMBL" id="CALNXK010000013">
    <property type="protein sequence ID" value="CAH3045010.1"/>
    <property type="molecule type" value="Genomic_DNA"/>
</dbReference>
<accession>A0ABN8NA25</accession>
<evidence type="ECO:0000256" key="1">
    <source>
        <dbReference type="ARBA" id="ARBA00023157"/>
    </source>
</evidence>
<keyword evidence="2" id="KW-0378">Hydrolase</keyword>
<evidence type="ECO:0000256" key="3">
    <source>
        <dbReference type="SAM" id="SignalP"/>
    </source>
</evidence>
<dbReference type="InterPro" id="IPR009003">
    <property type="entry name" value="Peptidase_S1_PA"/>
</dbReference>
<dbReference type="PANTHER" id="PTHR24252:SF7">
    <property type="entry name" value="HYALIN"/>
    <property type="match status" value="1"/>
</dbReference>
<feature type="chain" id="PRO_5045747853" description="Peptidase S1 domain-containing protein" evidence="3">
    <location>
        <begin position="32"/>
        <end position="311"/>
    </location>
</feature>
<dbReference type="PROSITE" id="PS50240">
    <property type="entry name" value="TRYPSIN_DOM"/>
    <property type="match status" value="1"/>
</dbReference>
<dbReference type="Pfam" id="PF00089">
    <property type="entry name" value="Trypsin"/>
    <property type="match status" value="1"/>
</dbReference>
<feature type="signal peptide" evidence="3">
    <location>
        <begin position="1"/>
        <end position="31"/>
    </location>
</feature>
<gene>
    <name evidence="5" type="ORF">PLOB_00006690</name>
</gene>
<evidence type="ECO:0000256" key="2">
    <source>
        <dbReference type="RuleBase" id="RU363034"/>
    </source>
</evidence>
<dbReference type="Proteomes" id="UP001159405">
    <property type="component" value="Unassembled WGS sequence"/>
</dbReference>
<sequence length="311" mass="34154">MVHSEIMAKQNRLGALCLVFLLRLVPVAVQGDCGSRPLTQARIVGGTEAAVNSWPWQAMLLTYRGRTQFCGGTLVDPLWVVTAAHCVIGLRPSDMFVRMGAHFRVNGTVGSEQDINVLEIIVHQEYGRQLFYSNDIALLKLAKAVNLNNQVGAACLPDMNLSPVGKTCWITGWGTLYSGGIQPNTLMQAQVPVVSKQVCLLAYPNQLDDTMVCAGTRFGGVDACQGDSGGPLVCEFSGRWFLEGIISWGRGCAAPNTYGVYANVRVLLPWINVNINRTNRSVAGFHRQAVFGLQLLRRQRQLQFLWLFPCL</sequence>
<keyword evidence="1" id="KW-1015">Disulfide bond</keyword>
<evidence type="ECO:0000313" key="6">
    <source>
        <dbReference type="Proteomes" id="UP001159405"/>
    </source>
</evidence>
<comment type="caution">
    <text evidence="5">The sequence shown here is derived from an EMBL/GenBank/DDBJ whole genome shotgun (WGS) entry which is preliminary data.</text>
</comment>
<dbReference type="InterPro" id="IPR001254">
    <property type="entry name" value="Trypsin_dom"/>
</dbReference>
<dbReference type="InterPro" id="IPR018114">
    <property type="entry name" value="TRYPSIN_HIS"/>
</dbReference>
<keyword evidence="2" id="KW-0645">Protease</keyword>